<proteinExistence type="inferred from homology"/>
<evidence type="ECO:0000313" key="17">
    <source>
        <dbReference type="EMBL" id="BDG08527.1"/>
    </source>
</evidence>
<keyword evidence="8 17" id="KW-0418">Kinase</keyword>
<dbReference type="Pfam" id="PF02706">
    <property type="entry name" value="Wzz"/>
    <property type="match status" value="1"/>
</dbReference>
<keyword evidence="7" id="KW-0547">Nucleotide-binding</keyword>
<dbReference type="InterPro" id="IPR005702">
    <property type="entry name" value="Wzc-like_C"/>
</dbReference>
<dbReference type="InterPro" id="IPR050445">
    <property type="entry name" value="Bact_polysacc_biosynth/exp"/>
</dbReference>
<evidence type="ECO:0000256" key="9">
    <source>
        <dbReference type="ARBA" id="ARBA00022840"/>
    </source>
</evidence>
<evidence type="ECO:0000256" key="5">
    <source>
        <dbReference type="ARBA" id="ARBA00022679"/>
    </source>
</evidence>
<organism evidence="17 18">
    <name type="scientific">Anaeromyxobacter paludicola</name>
    <dbReference type="NCBI Taxonomy" id="2918171"/>
    <lineage>
        <taxon>Bacteria</taxon>
        <taxon>Pseudomonadati</taxon>
        <taxon>Myxococcota</taxon>
        <taxon>Myxococcia</taxon>
        <taxon>Myxococcales</taxon>
        <taxon>Cystobacterineae</taxon>
        <taxon>Anaeromyxobacteraceae</taxon>
        <taxon>Anaeromyxobacter</taxon>
    </lineage>
</organism>
<gene>
    <name evidence="17" type="ORF">AMPC_16400</name>
</gene>
<reference evidence="18" key="1">
    <citation type="journal article" date="2022" name="Int. J. Syst. Evol. Microbiol.">
        <title>Anaeromyxobacter oryzae sp. nov., Anaeromyxobacter diazotrophicus sp. nov. and Anaeromyxobacter paludicola sp. nov., isolated from paddy soils.</title>
        <authorList>
            <person name="Itoh H."/>
            <person name="Xu Z."/>
            <person name="Mise K."/>
            <person name="Masuda Y."/>
            <person name="Ushijima N."/>
            <person name="Hayakawa C."/>
            <person name="Shiratori Y."/>
            <person name="Senoo K."/>
        </authorList>
    </citation>
    <scope>NUCLEOTIDE SEQUENCE [LARGE SCALE GENOMIC DNA]</scope>
    <source>
        <strain evidence="18">Red630</strain>
    </source>
</reference>
<evidence type="ECO:0000256" key="12">
    <source>
        <dbReference type="ARBA" id="ARBA00023137"/>
    </source>
</evidence>
<dbReference type="InterPro" id="IPR025669">
    <property type="entry name" value="AAA_dom"/>
</dbReference>
<comment type="catalytic activity">
    <reaction evidence="13">
        <text>L-tyrosyl-[protein] + ATP = O-phospho-L-tyrosyl-[protein] + ADP + H(+)</text>
        <dbReference type="Rhea" id="RHEA:10596"/>
        <dbReference type="Rhea" id="RHEA-COMP:10136"/>
        <dbReference type="Rhea" id="RHEA-COMP:20101"/>
        <dbReference type="ChEBI" id="CHEBI:15378"/>
        <dbReference type="ChEBI" id="CHEBI:30616"/>
        <dbReference type="ChEBI" id="CHEBI:46858"/>
        <dbReference type="ChEBI" id="CHEBI:61978"/>
        <dbReference type="ChEBI" id="CHEBI:456216"/>
    </reaction>
</comment>
<keyword evidence="5" id="KW-0808">Transferase</keyword>
<dbReference type="Pfam" id="PF13807">
    <property type="entry name" value="GNVR"/>
    <property type="match status" value="1"/>
</dbReference>
<dbReference type="CDD" id="cd05387">
    <property type="entry name" value="BY-kinase"/>
    <property type="match status" value="1"/>
</dbReference>
<keyword evidence="11 15" id="KW-0472">Membrane</keyword>
<keyword evidence="9" id="KW-0067">ATP-binding</keyword>
<dbReference type="GO" id="GO:0016301">
    <property type="term" value="F:kinase activity"/>
    <property type="evidence" value="ECO:0007669"/>
    <property type="project" value="UniProtKB-KW"/>
</dbReference>
<dbReference type="PANTHER" id="PTHR32309:SF32">
    <property type="entry name" value="TYROSINE-PROTEIN KINASE ETK-RELATED"/>
    <property type="match status" value="1"/>
</dbReference>
<evidence type="ECO:0000256" key="8">
    <source>
        <dbReference type="ARBA" id="ARBA00022777"/>
    </source>
</evidence>
<keyword evidence="18" id="KW-1185">Reference proteome</keyword>
<keyword evidence="3" id="KW-1003">Cell membrane</keyword>
<feature type="coiled-coil region" evidence="14">
    <location>
        <begin position="296"/>
        <end position="330"/>
    </location>
</feature>
<evidence type="ECO:0000313" key="18">
    <source>
        <dbReference type="Proteomes" id="UP001162734"/>
    </source>
</evidence>
<dbReference type="Proteomes" id="UP001162734">
    <property type="component" value="Chromosome"/>
</dbReference>
<keyword evidence="14" id="KW-0175">Coiled coil</keyword>
<dbReference type="Pfam" id="PF23607">
    <property type="entry name" value="WZC_N"/>
    <property type="match status" value="1"/>
</dbReference>
<dbReference type="Pfam" id="PF13614">
    <property type="entry name" value="AAA_31"/>
    <property type="match status" value="1"/>
</dbReference>
<evidence type="ECO:0000256" key="6">
    <source>
        <dbReference type="ARBA" id="ARBA00022692"/>
    </source>
</evidence>
<dbReference type="EMBL" id="AP025592">
    <property type="protein sequence ID" value="BDG08527.1"/>
    <property type="molecule type" value="Genomic_DNA"/>
</dbReference>
<comment type="similarity">
    <text evidence="2">Belongs to the etk/wzc family.</text>
</comment>
<evidence type="ECO:0000259" key="16">
    <source>
        <dbReference type="SMART" id="SM00382"/>
    </source>
</evidence>
<dbReference type="InterPro" id="IPR003593">
    <property type="entry name" value="AAA+_ATPase"/>
</dbReference>
<protein>
    <submittedName>
        <fullName evidence="17">Tyrosine kinase BceF</fullName>
    </submittedName>
</protein>
<feature type="domain" description="AAA+ ATPase" evidence="16">
    <location>
        <begin position="564"/>
        <end position="717"/>
    </location>
</feature>
<evidence type="ECO:0000256" key="1">
    <source>
        <dbReference type="ARBA" id="ARBA00004429"/>
    </source>
</evidence>
<dbReference type="InterPro" id="IPR032807">
    <property type="entry name" value="GNVR"/>
</dbReference>
<evidence type="ECO:0000256" key="13">
    <source>
        <dbReference type="ARBA" id="ARBA00053015"/>
    </source>
</evidence>
<dbReference type="SUPFAM" id="SSF52540">
    <property type="entry name" value="P-loop containing nucleoside triphosphate hydrolases"/>
    <property type="match status" value="1"/>
</dbReference>
<keyword evidence="12" id="KW-0829">Tyrosine-protein kinase</keyword>
<dbReference type="PANTHER" id="PTHR32309">
    <property type="entry name" value="TYROSINE-PROTEIN KINASE"/>
    <property type="match status" value="1"/>
</dbReference>
<dbReference type="SMART" id="SM00382">
    <property type="entry name" value="AAA"/>
    <property type="match status" value="1"/>
</dbReference>
<dbReference type="InterPro" id="IPR027417">
    <property type="entry name" value="P-loop_NTPase"/>
</dbReference>
<name>A0ABM7X9M0_9BACT</name>
<keyword evidence="10 15" id="KW-1133">Transmembrane helix</keyword>
<dbReference type="Gene3D" id="3.40.50.300">
    <property type="entry name" value="P-loop containing nucleotide triphosphate hydrolases"/>
    <property type="match status" value="1"/>
</dbReference>
<evidence type="ECO:0000256" key="14">
    <source>
        <dbReference type="SAM" id="Coils"/>
    </source>
</evidence>
<evidence type="ECO:0000256" key="10">
    <source>
        <dbReference type="ARBA" id="ARBA00022989"/>
    </source>
</evidence>
<sequence>MEIPKNVVNGNERERGATVRRVAPPPEPLRARDGLRGAEPTLAEYAWTLSEGRWTIVLVLLLALAAGGLYLFVTPPTFVARSLIQVEQRQKMLAGLEELTAALGEKPPADAEIEVIRSRMLLGSVVDQLQLDLEVSPRYLPVVGQAFARRYKGRSPAEPRFGLARFAWGGERLGVQRLEVGGELLDAELLLTAGESGRFALSQRGETLLEGAVGKAAAAGDGPRRVAIFVSELQARPGTEFVVVRHPREDVVDRLQGELRVQERGKRSGILVLELEGPDPARLAAILNAATALHLRQSVEQKSAEATKTLEFLESQLPGLKQNVDAAESALNSYRLKNGTVDLSAETKGMFDRSAALEKDISELELKRSELRQTFTDNHPNVIAVAQKLALLRAEQAQVNQRMRTLPGAEVNSARFNRDVKVASELYTSLLNRAQELKVVKSGTLGDVRIIDRAQPPRHRFAPRAPPVLALSALLGLCGGVGLVLLRRALDQRAEDAEEIETATGLPVYVSIPHSDAEDRLARGSFRSRGPALPFLAAMDPGDTAVETLRSLRTSLQFALLDATSNVVALTGPAPGVGKSFVAVNLAWVLASTDRRVLLVDGDLRRGHLHRYFGIDRLPGLSDVVSGAAKLDEALHATHDGQLWILPTGRIPPNPAELLSSARFEALLAELSRRFDLVIVDTPPLLAVTDSLLVARLAGVNLLVLRSRRHTMREIALSAKQFSQAGARLHGAVLNDVQATHGRYGRHGRYVRYDYASRPD</sequence>
<dbReference type="NCBIfam" id="TIGR01007">
    <property type="entry name" value="eps_fam"/>
    <property type="match status" value="1"/>
</dbReference>
<keyword evidence="4" id="KW-0997">Cell inner membrane</keyword>
<evidence type="ECO:0000256" key="3">
    <source>
        <dbReference type="ARBA" id="ARBA00022475"/>
    </source>
</evidence>
<dbReference type="InterPro" id="IPR003856">
    <property type="entry name" value="LPS_length_determ_N"/>
</dbReference>
<keyword evidence="6 15" id="KW-0812">Transmembrane</keyword>
<accession>A0ABM7X9M0</accession>
<feature type="transmembrane region" description="Helical" evidence="15">
    <location>
        <begin position="54"/>
        <end position="73"/>
    </location>
</feature>
<comment type="subcellular location">
    <subcellularLocation>
        <location evidence="1">Cell inner membrane</location>
        <topology evidence="1">Multi-pass membrane protein</topology>
    </subcellularLocation>
</comment>
<evidence type="ECO:0000256" key="7">
    <source>
        <dbReference type="ARBA" id="ARBA00022741"/>
    </source>
</evidence>
<dbReference type="RefSeq" id="WP_248345703.1">
    <property type="nucleotide sequence ID" value="NZ_AP025592.1"/>
</dbReference>
<evidence type="ECO:0000256" key="4">
    <source>
        <dbReference type="ARBA" id="ARBA00022519"/>
    </source>
</evidence>
<evidence type="ECO:0000256" key="2">
    <source>
        <dbReference type="ARBA" id="ARBA00008883"/>
    </source>
</evidence>
<evidence type="ECO:0000256" key="11">
    <source>
        <dbReference type="ARBA" id="ARBA00023136"/>
    </source>
</evidence>
<evidence type="ECO:0000256" key="15">
    <source>
        <dbReference type="SAM" id="Phobius"/>
    </source>
</evidence>